<dbReference type="Proteomes" id="UP000198372">
    <property type="component" value="Unassembled WGS sequence"/>
</dbReference>
<dbReference type="AlphaFoldDB" id="A0A238F4T3"/>
<feature type="compositionally biased region" description="Low complexity" evidence="1">
    <location>
        <begin position="237"/>
        <end position="251"/>
    </location>
</feature>
<accession>A0A238F4T3</accession>
<evidence type="ECO:0000256" key="1">
    <source>
        <dbReference type="SAM" id="MobiDB-lite"/>
    </source>
</evidence>
<evidence type="ECO:0000313" key="4">
    <source>
        <dbReference type="Proteomes" id="UP000198372"/>
    </source>
</evidence>
<dbReference type="GO" id="GO:0005783">
    <property type="term" value="C:endoplasmic reticulum"/>
    <property type="evidence" value="ECO:0007669"/>
    <property type="project" value="TreeGrafter"/>
</dbReference>
<feature type="region of interest" description="Disordered" evidence="1">
    <location>
        <begin position="916"/>
        <end position="949"/>
    </location>
</feature>
<keyword evidence="4" id="KW-1185">Reference proteome</keyword>
<dbReference type="InterPro" id="IPR002013">
    <property type="entry name" value="SAC_dom"/>
</dbReference>
<dbReference type="InterPro" id="IPR022158">
    <property type="entry name" value="Inositol_phosphatase"/>
</dbReference>
<reference evidence="4" key="1">
    <citation type="submission" date="2016-09" db="EMBL/GenBank/DDBJ databases">
        <authorList>
            <person name="Jeantristanb JTB J.-T."/>
            <person name="Ricardo R."/>
        </authorList>
    </citation>
    <scope>NUCLEOTIDE SEQUENCE [LARGE SCALE GENOMIC DNA]</scope>
</reference>
<dbReference type="GO" id="GO:0046856">
    <property type="term" value="P:phosphatidylinositol dephosphorylation"/>
    <property type="evidence" value="ECO:0007669"/>
    <property type="project" value="TreeGrafter"/>
</dbReference>
<name>A0A238F4T3_9BASI</name>
<dbReference type="Pfam" id="PF02383">
    <property type="entry name" value="Syja_N"/>
    <property type="match status" value="1"/>
</dbReference>
<protein>
    <submittedName>
        <fullName evidence="3">BQ2448_5657 protein</fullName>
    </submittedName>
</protein>
<dbReference type="STRING" id="269621.A0A238F4T3"/>
<dbReference type="EMBL" id="FMSP01000001">
    <property type="protein sequence ID" value="SCV67011.1"/>
    <property type="molecule type" value="Genomic_DNA"/>
</dbReference>
<evidence type="ECO:0000313" key="3">
    <source>
        <dbReference type="EMBL" id="SCV67011.1"/>
    </source>
</evidence>
<gene>
    <name evidence="3" type="ORF">BQ2448_5657</name>
</gene>
<feature type="region of interest" description="Disordered" evidence="1">
    <location>
        <begin position="154"/>
        <end position="257"/>
    </location>
</feature>
<sequence length="1047" mass="114068">MHRPAQLPLSATVSPFAHRLHRRLVVHAHEDALILQPIAPSPTTKSIVVDAGDTSSNAGVRIPWAKRAQPVAANDLDKGSEDDGIVVEGVAGIVRGFQGSHIILIVSSAVSATLWDEKRSKIHSVDQLVSIPLSDYQAANTALTRHAVKQLAHKARRAAVTSSKATTSASTSDNGVGTSSEGEDGDDDDGETDDGGETTDVDADARPDTPIKQPKKSPFWERLTPKRMPKISLSAIKPKSATPAASGAGAANLTTDSEVHISAVPTPEEAESAANSPDPNQADELLQDNDIVELAEASTSAVPDKDNAETVRSQTELDAKIVAETMRTLRGMAFSYDIDITRSHQRKYEASLAAVGLPSPSHGKSGPSGTTGLVVEPSLHLPLWRRADRRFFWNANIMSSFIDAGLHAFVMVLQQGFVAHSSASVPLQPYTTLASPSNPEAPTHVKLDMVLISRRSIERPGLRYQRRGVNPLGQVANAVETEFLVGAVRDSKQHVASFVQTRGSIPVYWSQSPWALKPAPVLDRTEEERNAALAKHFEKQNSLYGKVVVVNLAEATGKEGVVVEAFRKGVELTQAEDKVKYVYFDFHHETKGMKYENIGKLITQIQPDLEDMQCFWTTDQGANQVFSTQQGVVRTNCIDCLDRTNVVQSAIARFVLNRHLVHLGIAQEDLATHDGLDTAFNTMFADNGDAISREYAGTSALKGDFVRTGRRNWLGAVNDASNSVARLLQSTVTDFFRQATLDFVLGVNPNAFQEFSERLDTSDPGQLLRLAKIREEAIETSTKYCLSLGEERLGGWSMLSPVEPNTLRSSAGKYEEKIVLITSKPATKGALYIVSYEFTLQKVTSFLRIALEDISSIRTGVSTTLEAYILSALDATTRDPQENYGLVVHYPEASAVERVRTYTLKSLRLNARNSSSHSFSSVKTDDADTSLTSPVPPSPLSPFSPKEPASPSKNVFIALKALRRDVIKTDDGFASSRIFESSRDDGRGATTAKSIVDDIVSILREESGRGKEEGWIEEIDIVSLSEAKSHTTIAERLSRGVQRLIWY</sequence>
<dbReference type="PROSITE" id="PS50275">
    <property type="entry name" value="SAC"/>
    <property type="match status" value="1"/>
</dbReference>
<proteinExistence type="predicted"/>
<dbReference type="GO" id="GO:0043812">
    <property type="term" value="F:phosphatidylinositol-4-phosphate phosphatase activity"/>
    <property type="evidence" value="ECO:0007669"/>
    <property type="project" value="TreeGrafter"/>
</dbReference>
<evidence type="ECO:0000259" key="2">
    <source>
        <dbReference type="PROSITE" id="PS50275"/>
    </source>
</evidence>
<feature type="compositionally biased region" description="Acidic residues" evidence="1">
    <location>
        <begin position="181"/>
        <end position="202"/>
    </location>
</feature>
<dbReference type="OrthoDB" id="405996at2759"/>
<feature type="domain" description="SAC" evidence="2">
    <location>
        <begin position="323"/>
        <end position="697"/>
    </location>
</feature>
<feature type="compositionally biased region" description="Low complexity" evidence="1">
    <location>
        <begin position="158"/>
        <end position="180"/>
    </location>
</feature>
<organism evidence="3 4">
    <name type="scientific">Microbotryum intermedium</name>
    <dbReference type="NCBI Taxonomy" id="269621"/>
    <lineage>
        <taxon>Eukaryota</taxon>
        <taxon>Fungi</taxon>
        <taxon>Dikarya</taxon>
        <taxon>Basidiomycota</taxon>
        <taxon>Pucciniomycotina</taxon>
        <taxon>Microbotryomycetes</taxon>
        <taxon>Microbotryales</taxon>
        <taxon>Microbotryaceae</taxon>
        <taxon>Microbotryum</taxon>
    </lineage>
</organism>
<dbReference type="PANTHER" id="PTHR45662:SF7">
    <property type="entry name" value="SACI DOMAIN PROTEIN (AFU_ORTHOLOGUE AFUA_1G15890)"/>
    <property type="match status" value="1"/>
</dbReference>
<dbReference type="Pfam" id="PF12456">
    <property type="entry name" value="hSac2"/>
    <property type="match status" value="1"/>
</dbReference>
<dbReference type="PANTHER" id="PTHR45662">
    <property type="entry name" value="PHOSPHATIDYLINOSITIDE PHOSPHATASE SAC1"/>
    <property type="match status" value="1"/>
</dbReference>